<dbReference type="PANTHER" id="PTHR24147:SF64">
    <property type="entry name" value="ANKYRIN REPEAT DOMAIN-CONTAINING PROTEIN 19-RELATED"/>
    <property type="match status" value="1"/>
</dbReference>
<dbReference type="InterPro" id="IPR002110">
    <property type="entry name" value="Ankyrin_rpt"/>
</dbReference>
<proteinExistence type="predicted"/>
<dbReference type="RefSeq" id="XP_012864695.1">
    <property type="nucleotide sequence ID" value="XM_013009241.1"/>
</dbReference>
<gene>
    <name evidence="4" type="primary">Potea</name>
</gene>
<keyword evidence="1" id="KW-0040">ANK repeat</keyword>
<dbReference type="PANTHER" id="PTHR24147">
    <property type="entry name" value="ANKYRIN REPEAT DOMAIN 36-RELATED"/>
    <property type="match status" value="1"/>
</dbReference>
<dbReference type="SMART" id="SM00248">
    <property type="entry name" value="ANK"/>
    <property type="match status" value="5"/>
</dbReference>
<feature type="repeat" description="ANK" evidence="1">
    <location>
        <begin position="213"/>
        <end position="245"/>
    </location>
</feature>
<evidence type="ECO:0000313" key="4">
    <source>
        <dbReference type="RefSeq" id="XP_012864695.1"/>
    </source>
</evidence>
<dbReference type="GeneID" id="105980393"/>
<dbReference type="InterPro" id="IPR050657">
    <property type="entry name" value="Ankyrin_repeat_domain"/>
</dbReference>
<protein>
    <submittedName>
        <fullName evidence="4">POTE ankyrin domain family member A</fullName>
    </submittedName>
</protein>
<evidence type="ECO:0000256" key="2">
    <source>
        <dbReference type="SAM" id="MobiDB-lite"/>
    </source>
</evidence>
<dbReference type="Proteomes" id="UP000081671">
    <property type="component" value="Unplaced"/>
</dbReference>
<dbReference type="CTD" id="340441"/>
<dbReference type="OrthoDB" id="9631868at2759"/>
<dbReference type="STRING" id="10020.ENSDORP00000016328"/>
<dbReference type="SUPFAM" id="SSF48403">
    <property type="entry name" value="Ankyrin repeat"/>
    <property type="match status" value="1"/>
</dbReference>
<evidence type="ECO:0000313" key="3">
    <source>
        <dbReference type="Proteomes" id="UP000081671"/>
    </source>
</evidence>
<feature type="region of interest" description="Disordered" evidence="2">
    <location>
        <begin position="300"/>
        <end position="324"/>
    </location>
</feature>
<feature type="repeat" description="ANK" evidence="1">
    <location>
        <begin position="147"/>
        <end position="179"/>
    </location>
</feature>
<dbReference type="PROSITE" id="PS50297">
    <property type="entry name" value="ANK_REP_REGION"/>
    <property type="match status" value="4"/>
</dbReference>
<keyword evidence="3" id="KW-1185">Reference proteome</keyword>
<dbReference type="KEGG" id="dord:105980393"/>
<accession>A0A1S3EL75</accession>
<dbReference type="Pfam" id="PF12796">
    <property type="entry name" value="Ank_2"/>
    <property type="match status" value="1"/>
</dbReference>
<reference evidence="4" key="1">
    <citation type="submission" date="2025-08" db="UniProtKB">
        <authorList>
            <consortium name="RefSeq"/>
        </authorList>
    </citation>
    <scope>IDENTIFICATION</scope>
    <source>
        <tissue evidence="4">Kidney</tissue>
    </source>
</reference>
<dbReference type="Gene3D" id="1.25.40.20">
    <property type="entry name" value="Ankyrin repeat-containing domain"/>
    <property type="match status" value="2"/>
</dbReference>
<dbReference type="InParanoid" id="A0A1S3EL75"/>
<evidence type="ECO:0000256" key="1">
    <source>
        <dbReference type="PROSITE-ProRule" id="PRU00023"/>
    </source>
</evidence>
<organism evidence="3 4">
    <name type="scientific">Dipodomys ordii</name>
    <name type="common">Ord's kangaroo rat</name>
    <dbReference type="NCBI Taxonomy" id="10020"/>
    <lineage>
        <taxon>Eukaryota</taxon>
        <taxon>Metazoa</taxon>
        <taxon>Chordata</taxon>
        <taxon>Craniata</taxon>
        <taxon>Vertebrata</taxon>
        <taxon>Euteleostomi</taxon>
        <taxon>Mammalia</taxon>
        <taxon>Eutheria</taxon>
        <taxon>Euarchontoglires</taxon>
        <taxon>Glires</taxon>
        <taxon>Rodentia</taxon>
        <taxon>Castorimorpha</taxon>
        <taxon>Heteromyidae</taxon>
        <taxon>Dipodomyinae</taxon>
        <taxon>Dipodomys</taxon>
    </lineage>
</organism>
<dbReference type="InterPro" id="IPR036770">
    <property type="entry name" value="Ankyrin_rpt-contain_sf"/>
</dbReference>
<dbReference type="Pfam" id="PF00023">
    <property type="entry name" value="Ank"/>
    <property type="match status" value="1"/>
</dbReference>
<feature type="repeat" description="ANK" evidence="1">
    <location>
        <begin position="180"/>
        <end position="212"/>
    </location>
</feature>
<feature type="repeat" description="ANK" evidence="1">
    <location>
        <begin position="114"/>
        <end position="146"/>
    </location>
</feature>
<dbReference type="Pfam" id="PF13637">
    <property type="entry name" value="Ank_4"/>
    <property type="match status" value="1"/>
</dbReference>
<name>A0A1S3EL75_DIPOR</name>
<dbReference type="AlphaFoldDB" id="A0A1S3EL75"/>
<dbReference type="PRINTS" id="PR01415">
    <property type="entry name" value="ANKYRIN"/>
</dbReference>
<sequence length="324" mass="35635">MKTNFVLRSEHQNCCGSSTGPRRSVLCCASENAKAESFDSARYLSRYKASGKIHKAASQGDVGKVQRKLLGGKNDVNARDKKNRTALHYACAYGHLAIVALLIEKCEIDICDSDNSTALIKASQCQHEECVTLLLKYGADPNVRDSSGNTAIHYAIYTNNVPIAAKLLAYNASIESQTKDGLTPLLLALKENKQQMAEFLIENKANIHAVDELNRSTLMYAVQCESKYMVKFLLQQGVDVFLKDAFGCPASYYALRSHCKVVIIQVKHKKKQHKRNEMKISLKKHCCEAPAAVAADADLDEDGSAPLGNGSHKQFLTKGNGEHK</sequence>
<dbReference type="PROSITE" id="PS50088">
    <property type="entry name" value="ANK_REPEAT"/>
    <property type="match status" value="5"/>
</dbReference>
<feature type="repeat" description="ANK" evidence="1">
    <location>
        <begin position="82"/>
        <end position="105"/>
    </location>
</feature>